<feature type="coiled-coil region" evidence="5">
    <location>
        <begin position="567"/>
        <end position="604"/>
    </location>
</feature>
<dbReference type="GO" id="GO:0070210">
    <property type="term" value="C:Rpd3L-Expanded complex"/>
    <property type="evidence" value="ECO:0007669"/>
    <property type="project" value="TreeGrafter"/>
</dbReference>
<dbReference type="FunFam" id="3.30.40.10:FF:000150">
    <property type="entry name" value="Inactive histone-lysine N-methyltransferase 2E"/>
    <property type="match status" value="1"/>
</dbReference>
<feature type="region of interest" description="Disordered" evidence="6">
    <location>
        <begin position="963"/>
        <end position="1052"/>
    </location>
</feature>
<dbReference type="Proteomes" id="UP000269221">
    <property type="component" value="Unassembled WGS sequence"/>
</dbReference>
<feature type="compositionally biased region" description="Basic residues" evidence="6">
    <location>
        <begin position="639"/>
        <end position="663"/>
    </location>
</feature>
<dbReference type="PROSITE" id="PS50280">
    <property type="entry name" value="SET"/>
    <property type="match status" value="1"/>
</dbReference>
<dbReference type="GO" id="GO:0006355">
    <property type="term" value="P:regulation of DNA-templated transcription"/>
    <property type="evidence" value="ECO:0007669"/>
    <property type="project" value="TreeGrafter"/>
</dbReference>
<dbReference type="Gene3D" id="2.170.270.10">
    <property type="entry name" value="SET domain"/>
    <property type="match status" value="1"/>
</dbReference>
<dbReference type="InterPro" id="IPR001965">
    <property type="entry name" value="Znf_PHD"/>
</dbReference>
<dbReference type="Gene3D" id="3.30.40.10">
    <property type="entry name" value="Zinc/RING finger domain, C3HC4 (zinc finger)"/>
    <property type="match status" value="1"/>
</dbReference>
<dbReference type="PANTHER" id="PTHR46462">
    <property type="entry name" value="UPSET, ISOFORM A"/>
    <property type="match status" value="1"/>
</dbReference>
<dbReference type="STRING" id="333673.A0A3M0KHC5"/>
<keyword evidence="2" id="KW-0863">Zinc-finger</keyword>
<evidence type="ECO:0000259" key="7">
    <source>
        <dbReference type="PROSITE" id="PS50280"/>
    </source>
</evidence>
<dbReference type="SUPFAM" id="SSF82199">
    <property type="entry name" value="SET domain"/>
    <property type="match status" value="1"/>
</dbReference>
<dbReference type="InterPro" id="IPR011011">
    <property type="entry name" value="Znf_FYVE_PHD"/>
</dbReference>
<organism evidence="8 9">
    <name type="scientific">Hirundo rustica rustica</name>
    <dbReference type="NCBI Taxonomy" id="333673"/>
    <lineage>
        <taxon>Eukaryota</taxon>
        <taxon>Metazoa</taxon>
        <taxon>Chordata</taxon>
        <taxon>Craniata</taxon>
        <taxon>Vertebrata</taxon>
        <taxon>Euteleostomi</taxon>
        <taxon>Archelosauria</taxon>
        <taxon>Archosauria</taxon>
        <taxon>Dinosauria</taxon>
        <taxon>Saurischia</taxon>
        <taxon>Theropoda</taxon>
        <taxon>Coelurosauria</taxon>
        <taxon>Aves</taxon>
        <taxon>Neognathae</taxon>
        <taxon>Neoaves</taxon>
        <taxon>Telluraves</taxon>
        <taxon>Australaves</taxon>
        <taxon>Passeriformes</taxon>
        <taxon>Sylvioidea</taxon>
        <taxon>Hirundinidae</taxon>
        <taxon>Hirundo</taxon>
    </lineage>
</organism>
<protein>
    <recommendedName>
        <fullName evidence="7">SET domain-containing protein</fullName>
    </recommendedName>
</protein>
<dbReference type="OrthoDB" id="1928087at2759"/>
<feature type="compositionally biased region" description="Low complexity" evidence="6">
    <location>
        <begin position="989"/>
        <end position="998"/>
    </location>
</feature>
<evidence type="ECO:0000256" key="6">
    <source>
        <dbReference type="SAM" id="MobiDB-lite"/>
    </source>
</evidence>
<proteinExistence type="predicted"/>
<evidence type="ECO:0000256" key="4">
    <source>
        <dbReference type="ARBA" id="ARBA00022853"/>
    </source>
</evidence>
<dbReference type="GO" id="GO:0006325">
    <property type="term" value="P:chromatin organization"/>
    <property type="evidence" value="ECO:0007669"/>
    <property type="project" value="UniProtKB-KW"/>
</dbReference>
<dbReference type="CDD" id="cd15550">
    <property type="entry name" value="PHD_MLL5"/>
    <property type="match status" value="1"/>
</dbReference>
<reference evidence="8 9" key="1">
    <citation type="submission" date="2018-07" db="EMBL/GenBank/DDBJ databases">
        <title>A high quality draft genome assembly of the barn swallow (H. rustica rustica).</title>
        <authorList>
            <person name="Formenti G."/>
            <person name="Chiara M."/>
            <person name="Poveda L."/>
            <person name="Francoijs K.-J."/>
            <person name="Bonisoli-Alquati A."/>
            <person name="Canova L."/>
            <person name="Gianfranceschi L."/>
            <person name="Horner D.S."/>
            <person name="Saino N."/>
        </authorList>
    </citation>
    <scope>NUCLEOTIDE SEQUENCE [LARGE SCALE GENOMIC DNA]</scope>
    <source>
        <strain evidence="8">Chelidonia</strain>
        <tissue evidence="8">Blood</tissue>
    </source>
</reference>
<accession>A0A3M0KHC5</accession>
<feature type="compositionally biased region" description="Polar residues" evidence="6">
    <location>
        <begin position="999"/>
        <end position="1014"/>
    </location>
</feature>
<feature type="compositionally biased region" description="Basic and acidic residues" evidence="6">
    <location>
        <begin position="487"/>
        <end position="497"/>
    </location>
</feature>
<evidence type="ECO:0000313" key="8">
    <source>
        <dbReference type="EMBL" id="RMC10360.1"/>
    </source>
</evidence>
<comment type="caution">
    <text evidence="8">The sequence shown here is derived from an EMBL/GenBank/DDBJ whole genome shotgun (WGS) entry which is preliminary data.</text>
</comment>
<dbReference type="GO" id="GO:0034967">
    <property type="term" value="C:Set3 complex"/>
    <property type="evidence" value="ECO:0007669"/>
    <property type="project" value="TreeGrafter"/>
</dbReference>
<dbReference type="Pfam" id="PF00856">
    <property type="entry name" value="SET"/>
    <property type="match status" value="1"/>
</dbReference>
<evidence type="ECO:0000256" key="1">
    <source>
        <dbReference type="ARBA" id="ARBA00022723"/>
    </source>
</evidence>
<name>A0A3M0KHC5_HIRRU</name>
<dbReference type="InterPro" id="IPR013083">
    <property type="entry name" value="Znf_RING/FYVE/PHD"/>
</dbReference>
<feature type="compositionally biased region" description="Polar residues" evidence="6">
    <location>
        <begin position="665"/>
        <end position="678"/>
    </location>
</feature>
<feature type="region of interest" description="Disordered" evidence="6">
    <location>
        <begin position="224"/>
        <end position="267"/>
    </location>
</feature>
<dbReference type="InterPro" id="IPR019786">
    <property type="entry name" value="Zinc_finger_PHD-type_CS"/>
</dbReference>
<dbReference type="EMBL" id="QRBI01000112">
    <property type="protein sequence ID" value="RMC10360.1"/>
    <property type="molecule type" value="Genomic_DNA"/>
</dbReference>
<dbReference type="InterPro" id="IPR001214">
    <property type="entry name" value="SET_dom"/>
</dbReference>
<dbReference type="SUPFAM" id="SSF57903">
    <property type="entry name" value="FYVE/PHD zinc finger"/>
    <property type="match status" value="1"/>
</dbReference>
<keyword evidence="5" id="KW-0175">Coiled coil</keyword>
<dbReference type="Pfam" id="PF20826">
    <property type="entry name" value="PHD_5"/>
    <property type="match status" value="1"/>
</dbReference>
<dbReference type="AlphaFoldDB" id="A0A3M0KHC5"/>
<keyword evidence="4" id="KW-0156">Chromatin regulator</keyword>
<dbReference type="PROSITE" id="PS01359">
    <property type="entry name" value="ZF_PHD_1"/>
    <property type="match status" value="1"/>
</dbReference>
<feature type="compositionally biased region" description="Low complexity" evidence="6">
    <location>
        <begin position="826"/>
        <end position="841"/>
    </location>
</feature>
<feature type="region of interest" description="Disordered" evidence="6">
    <location>
        <begin position="473"/>
        <end position="498"/>
    </location>
</feature>
<keyword evidence="3" id="KW-0862">Zinc</keyword>
<keyword evidence="9" id="KW-1185">Reference proteome</keyword>
<sequence>MTERKHAVSLRPQNNVLVEYLRDNVPESVEASPVVVEKSNSYPHQLYTSGSHSHSYIGLPYADHNYGARPPPTPPASPPPSVLISKNEVGIFTTPNFDETSSATTISTSEDGSYGTDITRCICGFTHDDGYMICCDKCSVWQHIDCMGIDRQHIPDIYLCERCQPRSLDKERAVLLQRRKRENMSDGDTSATESGDEVPVELYTAYQHTPTTITLTATRVTKVNDKKRKKSGEKEQNIAKCKKAFREGSRKSSRVKGSAPEIDPTDSSNFGWETKIKAWMDRYEEANNNQYSEGVQREAQKIALRLGNGNDKKEVSTSSLIFKPPVESYVQKNKKILKAVKDLPPDALIIEYRGKFMLRDQFEANGYFFKRPYPFVLFYSKFHGLEMCVDARTFGNEARFIRRSCTPNAEVRHVIEDGTIHLYIYSIHNIPKGAEITIAFDFDYGNCKYKVDCACLKENPECPVLRRSEPTENINTGYETRRKKGKKEKDVSREKETQNQNITLDCEGAATKMKIADNKQRKLSPLRLSISNNQEPDFIDDIEEKTPISNEVEMESEEQIAERKRKMTREERKMEAILQAFARLEKREKRREQALERISTAKTEVKSECKEAQILNDAEFIQEPAKEETATKPTPAKVNRAKQRKSFSRSRTHIGQQRRRHRTVSMCSDIQPSSPDVEVTSQHTETENAALVAEPETETVVTEMVTETEAPALSKCPTKYPKTKKHLVSEWLSEKSDKAGKPTDALPERPLRITTDPEVLATQLNSLPGLTYSPHVYSTPKHYIRFTSPFLSEKRRKKEPVENITGSYLTTPLKKRRLYQLLESAFSETSTPTPSPYATPTHADNTASEPSLFATPPRVKTEDEACRNGYKPIYSPVTPVTPCIHGNTMHFEGYDRTSILALNSFRNSNLTEMGLQEIKTIGYSSPRNRTDGTRQCAGEMESVSDLQLGLEVSLLEYRKRQREARKSGSKTDNFPLVTVSPHAAGGGNTSSNNGASDGYNNSGENGEQTDNTASLPLPLPATVYNAAPEDTGNNCAIKESSSSEKSEPEVQW</sequence>
<evidence type="ECO:0000256" key="3">
    <source>
        <dbReference type="ARBA" id="ARBA00022833"/>
    </source>
</evidence>
<feature type="domain" description="SET" evidence="7">
    <location>
        <begin position="324"/>
        <end position="441"/>
    </location>
</feature>
<feature type="compositionally biased region" description="Basic and acidic residues" evidence="6">
    <location>
        <begin position="1041"/>
        <end position="1052"/>
    </location>
</feature>
<dbReference type="CDD" id="cd19182">
    <property type="entry name" value="SET_KMT2E"/>
    <property type="match status" value="1"/>
</dbReference>
<feature type="region of interest" description="Disordered" evidence="6">
    <location>
        <begin position="826"/>
        <end position="860"/>
    </location>
</feature>
<evidence type="ECO:0000313" key="9">
    <source>
        <dbReference type="Proteomes" id="UP000269221"/>
    </source>
</evidence>
<feature type="region of interest" description="Disordered" evidence="6">
    <location>
        <begin position="624"/>
        <end position="678"/>
    </location>
</feature>
<dbReference type="GO" id="GO:0008270">
    <property type="term" value="F:zinc ion binding"/>
    <property type="evidence" value="ECO:0007669"/>
    <property type="project" value="UniProtKB-KW"/>
</dbReference>
<dbReference type="SMART" id="SM00249">
    <property type="entry name" value="PHD"/>
    <property type="match status" value="1"/>
</dbReference>
<evidence type="ECO:0000256" key="2">
    <source>
        <dbReference type="ARBA" id="ARBA00022771"/>
    </source>
</evidence>
<evidence type="ECO:0000256" key="5">
    <source>
        <dbReference type="SAM" id="Coils"/>
    </source>
</evidence>
<gene>
    <name evidence="8" type="ORF">DUI87_13163</name>
</gene>
<dbReference type="InterPro" id="IPR046341">
    <property type="entry name" value="SET_dom_sf"/>
</dbReference>
<dbReference type="PANTHER" id="PTHR46462:SF2">
    <property type="entry name" value="INACTIVE HISTONE-LYSINE N-METHYLTRANSFERASE 2E"/>
    <property type="match status" value="1"/>
</dbReference>
<dbReference type="SMART" id="SM00317">
    <property type="entry name" value="SET"/>
    <property type="match status" value="1"/>
</dbReference>
<keyword evidence="1" id="KW-0479">Metal-binding</keyword>
<dbReference type="InterPro" id="IPR044434">
    <property type="entry name" value="KMT2E_SET"/>
</dbReference>